<dbReference type="Proteomes" id="UP000282574">
    <property type="component" value="Unassembled WGS sequence"/>
</dbReference>
<sequence length="49" mass="5590">MSGSELNPLSSFSVPLQAQDARILLLDEPTTYLDIRYQLELLELLKQLN</sequence>
<gene>
    <name evidence="1" type="ORF">DSM107010_30550</name>
</gene>
<proteinExistence type="predicted"/>
<organism evidence="1 2">
    <name type="scientific">Chroococcidiopsis cubana SAG 39.79</name>
    <dbReference type="NCBI Taxonomy" id="388085"/>
    <lineage>
        <taxon>Bacteria</taxon>
        <taxon>Bacillati</taxon>
        <taxon>Cyanobacteriota</taxon>
        <taxon>Cyanophyceae</taxon>
        <taxon>Chroococcidiopsidales</taxon>
        <taxon>Chroococcidiopsidaceae</taxon>
        <taxon>Chroococcidiopsis</taxon>
    </lineage>
</organism>
<dbReference type="InterPro" id="IPR027417">
    <property type="entry name" value="P-loop_NTPase"/>
</dbReference>
<protein>
    <recommendedName>
        <fullName evidence="3">ABC transporter domain-containing protein</fullName>
    </recommendedName>
</protein>
<reference evidence="1 2" key="1">
    <citation type="journal article" date="2019" name="Genome Biol. Evol.">
        <title>Day and night: Metabolic profiles and evolutionary relationships of six axenic non-marine cyanobacteria.</title>
        <authorList>
            <person name="Will S.E."/>
            <person name="Henke P."/>
            <person name="Boedeker C."/>
            <person name="Huang S."/>
            <person name="Brinkmann H."/>
            <person name="Rohde M."/>
            <person name="Jarek M."/>
            <person name="Friedl T."/>
            <person name="Seufert S."/>
            <person name="Schumacher M."/>
            <person name="Overmann J."/>
            <person name="Neumann-Schaal M."/>
            <person name="Petersen J."/>
        </authorList>
    </citation>
    <scope>NUCLEOTIDE SEQUENCE [LARGE SCALE GENOMIC DNA]</scope>
    <source>
        <strain evidence="1 2">SAG 39.79</strain>
    </source>
</reference>
<evidence type="ECO:0000313" key="1">
    <source>
        <dbReference type="EMBL" id="RUT11568.1"/>
    </source>
</evidence>
<dbReference type="AlphaFoldDB" id="A0AB37UJK8"/>
<comment type="caution">
    <text evidence="1">The sequence shown here is derived from an EMBL/GenBank/DDBJ whole genome shotgun (WGS) entry which is preliminary data.</text>
</comment>
<evidence type="ECO:0000313" key="2">
    <source>
        <dbReference type="Proteomes" id="UP000282574"/>
    </source>
</evidence>
<accession>A0AB37UJK8</accession>
<evidence type="ECO:0008006" key="3">
    <source>
        <dbReference type="Google" id="ProtNLM"/>
    </source>
</evidence>
<name>A0AB37UJK8_9CYAN</name>
<keyword evidence="2" id="KW-1185">Reference proteome</keyword>
<dbReference type="Gene3D" id="3.40.50.300">
    <property type="entry name" value="P-loop containing nucleotide triphosphate hydrolases"/>
    <property type="match status" value="1"/>
</dbReference>
<dbReference type="EMBL" id="RSCK01000023">
    <property type="protein sequence ID" value="RUT11568.1"/>
    <property type="molecule type" value="Genomic_DNA"/>
</dbReference>
<dbReference type="SUPFAM" id="SSF52540">
    <property type="entry name" value="P-loop containing nucleoside triphosphate hydrolases"/>
    <property type="match status" value="1"/>
</dbReference>